<accession>A0A0H4QL86</accession>
<dbReference type="EMBL" id="CP012034">
    <property type="protein sequence ID" value="AKP67463.1"/>
    <property type="molecule type" value="Genomic_DNA"/>
</dbReference>
<dbReference type="PATRIC" id="fig|1007676.4.peg.1596"/>
<evidence type="ECO:0000313" key="1">
    <source>
        <dbReference type="EMBL" id="AKP67463.1"/>
    </source>
</evidence>
<dbReference type="RefSeq" id="WP_048704796.1">
    <property type="nucleotide sequence ID" value="NZ_CP012034.1"/>
</dbReference>
<reference evidence="2" key="1">
    <citation type="submission" date="2015-07" db="EMBL/GenBank/DDBJ databases">
        <title>Lactobacillus ginsenosidimutans/EMML 3141/ whole genome sequencing.</title>
        <authorList>
            <person name="Kim M.K."/>
            <person name="Im W.-T."/>
            <person name="Srinivasan S."/>
            <person name="Lee J.-J."/>
        </authorList>
    </citation>
    <scope>NUCLEOTIDE SEQUENCE [LARGE SCALE GENOMIC DNA]</scope>
    <source>
        <strain evidence="2">EMML 3041</strain>
    </source>
</reference>
<dbReference type="AlphaFoldDB" id="A0A0H4QL86"/>
<dbReference type="KEGG" id="lgn:ABM34_07925"/>
<evidence type="ECO:0000313" key="2">
    <source>
        <dbReference type="Proteomes" id="UP000036106"/>
    </source>
</evidence>
<protein>
    <submittedName>
        <fullName evidence="1">Uncharacterized protein</fullName>
    </submittedName>
</protein>
<keyword evidence="2" id="KW-1185">Reference proteome</keyword>
<proteinExistence type="predicted"/>
<dbReference type="STRING" id="1007676.ABM34_07925"/>
<gene>
    <name evidence="1" type="ORF">ABM34_07925</name>
</gene>
<name>A0A0H4QL86_9LACO</name>
<sequence length="156" mass="18509">METRNEKFRRLAELRLTRVFQNMNSIANLSAPKYKYTEAEISDLFETYQKLGVECREYFKGPSRFNEMPSTFKFTAPDLPDDETSVGHDRFRYLAENRMTQVVQFTRKLASLSVKSNYTYTKEEVNELFDAYEQKGHEVESLFLPLTEEFHFKPKD</sequence>
<organism evidence="1 2">
    <name type="scientific">Companilactobacillus ginsenosidimutans</name>
    <dbReference type="NCBI Taxonomy" id="1007676"/>
    <lineage>
        <taxon>Bacteria</taxon>
        <taxon>Bacillati</taxon>
        <taxon>Bacillota</taxon>
        <taxon>Bacilli</taxon>
        <taxon>Lactobacillales</taxon>
        <taxon>Lactobacillaceae</taxon>
        <taxon>Companilactobacillus</taxon>
    </lineage>
</organism>
<dbReference type="Proteomes" id="UP000036106">
    <property type="component" value="Chromosome"/>
</dbReference>
<dbReference type="OrthoDB" id="2291120at2"/>